<dbReference type="GO" id="GO:0030420">
    <property type="term" value="P:establishment of competence for transformation"/>
    <property type="evidence" value="ECO:0007669"/>
    <property type="project" value="UniProtKB-KW"/>
</dbReference>
<dbReference type="NCBIfam" id="TIGR02532">
    <property type="entry name" value="IV_pilin_GFxxxE"/>
    <property type="match status" value="1"/>
</dbReference>
<dbReference type="RefSeq" id="WP_061948770.1">
    <property type="nucleotide sequence ID" value="NZ_LTAO01000013.1"/>
</dbReference>
<dbReference type="Proteomes" id="UP000075806">
    <property type="component" value="Unassembled WGS sequence"/>
</dbReference>
<dbReference type="InterPro" id="IPR012902">
    <property type="entry name" value="N_methyl_site"/>
</dbReference>
<keyword evidence="3" id="KW-0472">Membrane</keyword>
<organism evidence="4 5">
    <name type="scientific">Alkalihalobacillus trypoxylicola</name>
    <dbReference type="NCBI Taxonomy" id="519424"/>
    <lineage>
        <taxon>Bacteria</taxon>
        <taxon>Bacillati</taxon>
        <taxon>Bacillota</taxon>
        <taxon>Bacilli</taxon>
        <taxon>Bacillales</taxon>
        <taxon>Bacillaceae</taxon>
        <taxon>Alkalihalobacillus</taxon>
    </lineage>
</organism>
<keyword evidence="5" id="KW-1185">Reference proteome</keyword>
<dbReference type="PROSITE" id="PS00409">
    <property type="entry name" value="PROKAR_NTER_METHYL"/>
    <property type="match status" value="1"/>
</dbReference>
<name>A0A162DVS0_9BACI</name>
<gene>
    <name evidence="4" type="ORF">AZF04_18490</name>
</gene>
<evidence type="ECO:0000313" key="4">
    <source>
        <dbReference type="EMBL" id="KYG30986.1"/>
    </source>
</evidence>
<evidence type="ECO:0000256" key="2">
    <source>
        <dbReference type="ARBA" id="ARBA00023287"/>
    </source>
</evidence>
<comment type="subcellular location">
    <subcellularLocation>
        <location evidence="1">Cell surface</location>
    </subcellularLocation>
</comment>
<feature type="transmembrane region" description="Helical" evidence="3">
    <location>
        <begin position="12"/>
        <end position="36"/>
    </location>
</feature>
<dbReference type="Pfam" id="PF07963">
    <property type="entry name" value="N_methyl"/>
    <property type="match status" value="1"/>
</dbReference>
<reference evidence="4" key="1">
    <citation type="submission" date="2016-02" db="EMBL/GenBank/DDBJ databases">
        <title>Genome sequence of Bacillus trypoxylicola KCTC 13244(T).</title>
        <authorList>
            <person name="Jeong H."/>
            <person name="Park S.-H."/>
            <person name="Choi S.-K."/>
        </authorList>
    </citation>
    <scope>NUCLEOTIDE SEQUENCE [LARGE SCALE GENOMIC DNA]</scope>
    <source>
        <strain evidence="4">KCTC 13244</strain>
    </source>
</reference>
<dbReference type="GO" id="GO:0009986">
    <property type="term" value="C:cell surface"/>
    <property type="evidence" value="ECO:0007669"/>
    <property type="project" value="UniProtKB-SubCell"/>
</dbReference>
<keyword evidence="2" id="KW-0178">Competence</keyword>
<keyword evidence="3" id="KW-1133">Transmembrane helix</keyword>
<dbReference type="InterPro" id="IPR016977">
    <property type="entry name" value="ComGF"/>
</dbReference>
<evidence type="ECO:0000256" key="3">
    <source>
        <dbReference type="SAM" id="Phobius"/>
    </source>
</evidence>
<evidence type="ECO:0000256" key="1">
    <source>
        <dbReference type="ARBA" id="ARBA00004241"/>
    </source>
</evidence>
<evidence type="ECO:0008006" key="6">
    <source>
        <dbReference type="Google" id="ProtNLM"/>
    </source>
</evidence>
<dbReference type="AlphaFoldDB" id="A0A162DVS0"/>
<protein>
    <recommendedName>
        <fullName evidence="6">Competence protein ComG</fullName>
    </recommendedName>
</protein>
<keyword evidence="3" id="KW-0812">Transmembrane</keyword>
<accession>A0A162DVS0</accession>
<comment type="caution">
    <text evidence="4">The sequence shown here is derived from an EMBL/GenBank/DDBJ whole genome shotgun (WGS) entry which is preliminary data.</text>
</comment>
<dbReference type="Pfam" id="PF15980">
    <property type="entry name" value="ComGF"/>
    <property type="match status" value="1"/>
</dbReference>
<dbReference type="STRING" id="519424.AZF04_18490"/>
<dbReference type="EMBL" id="LTAO01000013">
    <property type="protein sequence ID" value="KYG30986.1"/>
    <property type="molecule type" value="Genomic_DNA"/>
</dbReference>
<proteinExistence type="predicted"/>
<evidence type="ECO:0000313" key="5">
    <source>
        <dbReference type="Proteomes" id="UP000075806"/>
    </source>
</evidence>
<sequence>MKYACQQNNEKGMTLLELLLALTLTSLLLLLSPFILNVFQNTLTYDVYSMKMEETIFFNQISQEMKGAIMFRNINQGFELRRADGDTVSFTLTNLGHIIYRKNYSGNVRMLSNVDTFTCKEDDSLIICHINHEGRELERHFMLQPYRFNEVPSPT</sequence>